<keyword evidence="8" id="KW-0732">Signal</keyword>
<evidence type="ECO:0000256" key="2">
    <source>
        <dbReference type="ARBA" id="ARBA00007156"/>
    </source>
</evidence>
<dbReference type="GeneID" id="113520503"/>
<keyword evidence="5" id="KW-0677">Repeat</keyword>
<feature type="domain" description="VWFC" evidence="9">
    <location>
        <begin position="766"/>
        <end position="835"/>
    </location>
</feature>
<dbReference type="Proteomes" id="UP001652740">
    <property type="component" value="Unplaced"/>
</dbReference>
<dbReference type="InterPro" id="IPR016353">
    <property type="entry name" value="Chordin"/>
</dbReference>
<evidence type="ECO:0000256" key="5">
    <source>
        <dbReference type="ARBA" id="ARBA00022737"/>
    </source>
</evidence>
<dbReference type="PROSITE" id="PS50184">
    <property type="entry name" value="VWFC_2"/>
    <property type="match status" value="2"/>
</dbReference>
<evidence type="ECO:0000256" key="7">
    <source>
        <dbReference type="PIRNR" id="PIRNR002496"/>
    </source>
</evidence>
<reference evidence="12" key="1">
    <citation type="submission" date="2025-08" db="UniProtKB">
        <authorList>
            <consortium name="RefSeq"/>
        </authorList>
    </citation>
    <scope>IDENTIFICATION</scope>
    <source>
        <tissue evidence="12">Whole larvae</tissue>
    </source>
</reference>
<keyword evidence="4" id="KW-0964">Secreted</keyword>
<dbReference type="InterPro" id="IPR001007">
    <property type="entry name" value="VWF_dom"/>
</dbReference>
<evidence type="ECO:0000256" key="3">
    <source>
        <dbReference type="ARBA" id="ARBA00022473"/>
    </source>
</evidence>
<evidence type="ECO:0000313" key="12">
    <source>
        <dbReference type="RefSeq" id="XP_052753264.1"/>
    </source>
</evidence>
<dbReference type="SMART" id="SM00214">
    <property type="entry name" value="VWC"/>
    <property type="match status" value="4"/>
</dbReference>
<feature type="domain" description="VWFC" evidence="9">
    <location>
        <begin position="696"/>
        <end position="755"/>
    </location>
</feature>
<comment type="similarity">
    <text evidence="2 7">Belongs to the chordin family.</text>
</comment>
<feature type="domain" description="CHRD" evidence="10">
    <location>
        <begin position="138"/>
        <end position="276"/>
    </location>
</feature>
<dbReference type="PIRSF" id="PIRSF002496">
    <property type="entry name" value="Chordin"/>
    <property type="match status" value="1"/>
</dbReference>
<dbReference type="PROSITE" id="PS50933">
    <property type="entry name" value="CHRD"/>
    <property type="match status" value="2"/>
</dbReference>
<sequence>MLPALVLLALAAPLGLAEARRHAPNLHEENPARRTTRPAECQFGKQPKELGSSWYADLGPPFGVMYCIICECLPVQKKRRMVAKVHCRNIKNDCPVPSCDTPVLLPGRCCKTCPGDANTPDLVQQDSPSVIVVEEILSMKHFGALLTGRSPLCIRRDDMTGVPVARGVATARFIFRRRHLYWSIILGTSITVQPRALLFLDREGRLLIENPLVKVPGIHATYEDKTDKLCGVWRRVPREYKRLLRDGSLFVALVWGDAENSTMESALSGRIDRYPALTSEMFTSLLEPEYLPPPSGNSACEDSFKPGQTSLALAGQQEGWGGTAVVTGVAGAAPSLHFAIAYNGIFSPVPREKEQAVRVMLTMPDKNQTIIDEIHQIAKPGYELNVLEVSTPVTAAELRSLARGRLFLSIEEIGAPERRITGKVMQKATCEVYHAPLVAERLPASSVPEGLALLYIDKEGSLVYDIQIDNLDATDPKITLVEEQGKRHSQVEILDTRTGVLARPSARIFPPLYDDQLAVHIGGDLGPPLLRGRLLSRPLPDAASGGPALLKRIDALVPVTANPVAGLAWVSVDALCGLHYEVIITGNVGIWTAWLDTHAVEGGSIRPLVGPEGCVLEPSPAELGSLYTGSAYLGIRGADNFTTVLLTLLPKISVPLSCMDNTYLNTKYTPNTPTFVKMGYQPDRRLSDMNQLSKTTSCYYQEELHTDGSQWIVPESCLICGCIHGELRCDPVRCPPVHCTVPTITPPGQCCPICTNSSTAVWNESHGCHLAGQYHAPGSSWHPYLVPEGYDTCAVCTCEFSTRQVRCPRVRCPPLRCAEKDAYRPDKKACCRVCPEVKAKKPEDLTPKDQAAPRTAEEILAEGGCKFPDGPLMNGVEVHPSIHSHGEQRCVTCRCKDGEVTCVRKRCNRALCARRRRGDACCACARPRRPRPPPPPPPS</sequence>
<organism evidence="11 12">
    <name type="scientific">Galleria mellonella</name>
    <name type="common">Greater wax moth</name>
    <dbReference type="NCBI Taxonomy" id="7137"/>
    <lineage>
        <taxon>Eukaryota</taxon>
        <taxon>Metazoa</taxon>
        <taxon>Ecdysozoa</taxon>
        <taxon>Arthropoda</taxon>
        <taxon>Hexapoda</taxon>
        <taxon>Insecta</taxon>
        <taxon>Pterygota</taxon>
        <taxon>Neoptera</taxon>
        <taxon>Endopterygota</taxon>
        <taxon>Lepidoptera</taxon>
        <taxon>Glossata</taxon>
        <taxon>Ditrysia</taxon>
        <taxon>Pyraloidea</taxon>
        <taxon>Pyralidae</taxon>
        <taxon>Galleriinae</taxon>
        <taxon>Galleria</taxon>
    </lineage>
</organism>
<keyword evidence="6" id="KW-0325">Glycoprotein</keyword>
<name>A0ABM3MPZ3_GALME</name>
<keyword evidence="3 7" id="KW-0217">Developmental protein</keyword>
<dbReference type="InterPro" id="IPR052278">
    <property type="entry name" value="Chordin-like_regulators"/>
</dbReference>
<evidence type="ECO:0000256" key="8">
    <source>
        <dbReference type="SAM" id="SignalP"/>
    </source>
</evidence>
<evidence type="ECO:0000259" key="9">
    <source>
        <dbReference type="PROSITE" id="PS50184"/>
    </source>
</evidence>
<dbReference type="InterPro" id="IPR010895">
    <property type="entry name" value="CHRD"/>
</dbReference>
<gene>
    <name evidence="12" type="primary">LOC113520503</name>
</gene>
<evidence type="ECO:0000256" key="6">
    <source>
        <dbReference type="ARBA" id="ARBA00023180"/>
    </source>
</evidence>
<dbReference type="PANTHER" id="PTHR46526">
    <property type="entry name" value="CHORDIN"/>
    <property type="match status" value="1"/>
</dbReference>
<evidence type="ECO:0000259" key="10">
    <source>
        <dbReference type="PROSITE" id="PS50933"/>
    </source>
</evidence>
<dbReference type="PROSITE" id="PS01208">
    <property type="entry name" value="VWFC_1"/>
    <property type="match status" value="1"/>
</dbReference>
<dbReference type="Gene3D" id="6.20.200.20">
    <property type="match status" value="1"/>
</dbReference>
<evidence type="ECO:0000256" key="1">
    <source>
        <dbReference type="ARBA" id="ARBA00004613"/>
    </source>
</evidence>
<evidence type="ECO:0000256" key="4">
    <source>
        <dbReference type="ARBA" id="ARBA00022525"/>
    </source>
</evidence>
<feature type="signal peptide" evidence="8">
    <location>
        <begin position="1"/>
        <end position="19"/>
    </location>
</feature>
<comment type="subcellular location">
    <subcellularLocation>
        <location evidence="1">Secreted</location>
    </subcellularLocation>
</comment>
<feature type="chain" id="PRO_5047356207" evidence="8">
    <location>
        <begin position="20"/>
        <end position="939"/>
    </location>
</feature>
<accession>A0ABM3MPZ3</accession>
<dbReference type="Pfam" id="PF00093">
    <property type="entry name" value="VWC"/>
    <property type="match status" value="2"/>
</dbReference>
<dbReference type="SUPFAM" id="SSF57603">
    <property type="entry name" value="FnI-like domain"/>
    <property type="match status" value="3"/>
</dbReference>
<dbReference type="PANTHER" id="PTHR46526:SF1">
    <property type="entry name" value="CHORDIN"/>
    <property type="match status" value="1"/>
</dbReference>
<protein>
    <submittedName>
        <fullName evidence="12">Dorsal-ventral patterning protein Sog</fullName>
    </submittedName>
</protein>
<proteinExistence type="inferred from homology"/>
<feature type="domain" description="CHRD" evidence="10">
    <location>
        <begin position="278"/>
        <end position="429"/>
    </location>
</feature>
<evidence type="ECO:0000313" key="11">
    <source>
        <dbReference type="Proteomes" id="UP001652740"/>
    </source>
</evidence>
<dbReference type="RefSeq" id="XP_052753264.1">
    <property type="nucleotide sequence ID" value="XM_052897304.1"/>
</dbReference>
<keyword evidence="11" id="KW-1185">Reference proteome</keyword>